<reference evidence="1" key="1">
    <citation type="submission" date="2020-10" db="EMBL/GenBank/DDBJ databases">
        <title>Sequencing the genomes of 1000 actinobacteria strains.</title>
        <authorList>
            <person name="Klenk H.-P."/>
        </authorList>
    </citation>
    <scope>NUCLEOTIDE SEQUENCE</scope>
    <source>
        <strain evidence="1">DSM 46832</strain>
    </source>
</reference>
<comment type="caution">
    <text evidence="1">The sequence shown here is derived from an EMBL/GenBank/DDBJ whole genome shotgun (WGS) entry which is preliminary data.</text>
</comment>
<evidence type="ECO:0000313" key="1">
    <source>
        <dbReference type="EMBL" id="MBE1484389.1"/>
    </source>
</evidence>
<gene>
    <name evidence="1" type="ORF">H4W31_000027</name>
</gene>
<organism evidence="1 2">
    <name type="scientific">Plantactinospora soyae</name>
    <dbReference type="NCBI Taxonomy" id="1544732"/>
    <lineage>
        <taxon>Bacteria</taxon>
        <taxon>Bacillati</taxon>
        <taxon>Actinomycetota</taxon>
        <taxon>Actinomycetes</taxon>
        <taxon>Micromonosporales</taxon>
        <taxon>Micromonosporaceae</taxon>
        <taxon>Plantactinospora</taxon>
    </lineage>
</organism>
<dbReference type="RefSeq" id="WP_192764762.1">
    <property type="nucleotide sequence ID" value="NZ_JADBEB010000001.1"/>
</dbReference>
<proteinExistence type="predicted"/>
<accession>A0A927LXV1</accession>
<keyword evidence="2" id="KW-1185">Reference proteome</keyword>
<protein>
    <recommendedName>
        <fullName evidence="3">Hsp70 family protein</fullName>
    </recommendedName>
</protein>
<sequence length="408" mass="42512">MRVGVDLGSAFVKVALVGRDGTPVPVDHPDLVPGHGVPTLGADLPTALLNALRPIRPAEVVVAVPPDGIDQHRTSVAGVLRGVARWQVVGSPVAAVAWSRRTGEPDPGLLLTVDLGAAGCRAHVCRIETGLVGVLPAAGSADERDFGAAFDRSVLTAADEHDISHLRRARQAATPGTVRDNLAFVAGHPRFADMPIFGSGPYRVAPTLAAYEPLAARVRDLVHGTLGRVSEPVRLLVTGGMANFPPALDRVTEQATAHGVPVVEGPAERAYTTAYGAALIATGRVTVGDRLPHPVTVRSRRIATGQLVAADLPFAGNATTDGRACFAEAGGTRLEFSLDGPPSRGPLVDMRTDGTAWSAAEPDGLPANGTFHVGIRLWAGRPELVLAPADGGEPSYHRLTTHSCRENL</sequence>
<dbReference type="AlphaFoldDB" id="A0A927LXV1"/>
<evidence type="ECO:0000313" key="2">
    <source>
        <dbReference type="Proteomes" id="UP000649753"/>
    </source>
</evidence>
<evidence type="ECO:0008006" key="3">
    <source>
        <dbReference type="Google" id="ProtNLM"/>
    </source>
</evidence>
<dbReference type="Proteomes" id="UP000649753">
    <property type="component" value="Unassembled WGS sequence"/>
</dbReference>
<dbReference type="InterPro" id="IPR043129">
    <property type="entry name" value="ATPase_NBD"/>
</dbReference>
<dbReference type="EMBL" id="JADBEB010000001">
    <property type="protein sequence ID" value="MBE1484389.1"/>
    <property type="molecule type" value="Genomic_DNA"/>
</dbReference>
<name>A0A927LXV1_9ACTN</name>
<dbReference type="SUPFAM" id="SSF53067">
    <property type="entry name" value="Actin-like ATPase domain"/>
    <property type="match status" value="1"/>
</dbReference>